<name>A0A830EJJ7_9EURY</name>
<dbReference type="EMBL" id="BMOC01000001">
    <property type="protein sequence ID" value="GGI95221.1"/>
    <property type="molecule type" value="Genomic_DNA"/>
</dbReference>
<evidence type="ECO:0000313" key="2">
    <source>
        <dbReference type="Proteomes" id="UP000653099"/>
    </source>
</evidence>
<dbReference type="Proteomes" id="UP000653099">
    <property type="component" value="Unassembled WGS sequence"/>
</dbReference>
<sequence>MTELYSLAKRLEVDDRIILKAVKAEVENQTPKTVTSVQNREDKVRVEVEGPQGGEYAFEVDRDGNHTAYHIHTDGNDEDRGPLGTVKLVWTSE</sequence>
<gene>
    <name evidence="1" type="ORF">GCM10008995_01740</name>
</gene>
<reference evidence="1" key="2">
    <citation type="submission" date="2020-09" db="EMBL/GenBank/DDBJ databases">
        <authorList>
            <person name="Sun Q."/>
            <person name="Ohkuma M."/>
        </authorList>
    </citation>
    <scope>NUCLEOTIDE SEQUENCE</scope>
    <source>
        <strain evidence="1">JCM 14359</strain>
    </source>
</reference>
<protein>
    <submittedName>
        <fullName evidence="1">Uncharacterized protein</fullName>
    </submittedName>
</protein>
<accession>A0A830EJJ7</accession>
<dbReference type="RefSeq" id="WP_188785506.1">
    <property type="nucleotide sequence ID" value="NZ_BMOC01000001.1"/>
</dbReference>
<proteinExistence type="predicted"/>
<reference evidence="1" key="1">
    <citation type="journal article" date="2014" name="Int. J. Syst. Evol. Microbiol.">
        <title>Complete genome sequence of Corynebacterium casei LMG S-19264T (=DSM 44701T), isolated from a smear-ripened cheese.</title>
        <authorList>
            <consortium name="US DOE Joint Genome Institute (JGI-PGF)"/>
            <person name="Walter F."/>
            <person name="Albersmeier A."/>
            <person name="Kalinowski J."/>
            <person name="Ruckert C."/>
        </authorList>
    </citation>
    <scope>NUCLEOTIDE SEQUENCE</scope>
    <source>
        <strain evidence="1">JCM 14359</strain>
    </source>
</reference>
<keyword evidence="2" id="KW-1185">Reference proteome</keyword>
<comment type="caution">
    <text evidence="1">The sequence shown here is derived from an EMBL/GenBank/DDBJ whole genome shotgun (WGS) entry which is preliminary data.</text>
</comment>
<dbReference type="AlphaFoldDB" id="A0A830EJJ7"/>
<organism evidence="1 2">
    <name type="scientific">Halobellus salinus</name>
    <dbReference type="NCBI Taxonomy" id="931585"/>
    <lineage>
        <taxon>Archaea</taxon>
        <taxon>Methanobacteriati</taxon>
        <taxon>Methanobacteriota</taxon>
        <taxon>Stenosarchaea group</taxon>
        <taxon>Halobacteria</taxon>
        <taxon>Halobacteriales</taxon>
        <taxon>Haloferacaceae</taxon>
        <taxon>Halobellus</taxon>
    </lineage>
</organism>
<evidence type="ECO:0000313" key="1">
    <source>
        <dbReference type="EMBL" id="GGI95221.1"/>
    </source>
</evidence>